<protein>
    <submittedName>
        <fullName evidence="1">Uncharacterized protein</fullName>
    </submittedName>
</protein>
<dbReference type="EMBL" id="CM055093">
    <property type="protein sequence ID" value="KAJ7566398.1"/>
    <property type="molecule type" value="Genomic_DNA"/>
</dbReference>
<accession>A0ACC2EIJ7</accession>
<comment type="caution">
    <text evidence="1">The sequence shown here is derived from an EMBL/GenBank/DDBJ whole genome shotgun (WGS) entry which is preliminary data.</text>
</comment>
<keyword evidence="2" id="KW-1185">Reference proteome</keyword>
<dbReference type="Proteomes" id="UP001162992">
    <property type="component" value="Chromosome 2"/>
</dbReference>
<evidence type="ECO:0000313" key="2">
    <source>
        <dbReference type="Proteomes" id="UP001162992"/>
    </source>
</evidence>
<organism evidence="1 2">
    <name type="scientific">Diphasiastrum complanatum</name>
    <name type="common">Issler's clubmoss</name>
    <name type="synonym">Lycopodium complanatum</name>
    <dbReference type="NCBI Taxonomy" id="34168"/>
    <lineage>
        <taxon>Eukaryota</taxon>
        <taxon>Viridiplantae</taxon>
        <taxon>Streptophyta</taxon>
        <taxon>Embryophyta</taxon>
        <taxon>Tracheophyta</taxon>
        <taxon>Lycopodiopsida</taxon>
        <taxon>Lycopodiales</taxon>
        <taxon>Lycopodiaceae</taxon>
        <taxon>Lycopodioideae</taxon>
        <taxon>Diphasiastrum</taxon>
    </lineage>
</organism>
<evidence type="ECO:0000313" key="1">
    <source>
        <dbReference type="EMBL" id="KAJ7566398.1"/>
    </source>
</evidence>
<gene>
    <name evidence="1" type="ORF">O6H91_02G100700</name>
</gene>
<proteinExistence type="predicted"/>
<sequence>MAMALCTRSAARLLRLSSTPLAPACPSNSRHVRGFSSEHGPAKVNLWEAPLKPALWKEEHFVFVSLAGWGLIFYGGYKAFSGGKPEESKKD</sequence>
<reference evidence="2" key="1">
    <citation type="journal article" date="2024" name="Proc. Natl. Acad. Sci. U.S.A.">
        <title>Extraordinary preservation of gene collinearity over three hundred million years revealed in homosporous lycophytes.</title>
        <authorList>
            <person name="Li C."/>
            <person name="Wickell D."/>
            <person name="Kuo L.Y."/>
            <person name="Chen X."/>
            <person name="Nie B."/>
            <person name="Liao X."/>
            <person name="Peng D."/>
            <person name="Ji J."/>
            <person name="Jenkins J."/>
            <person name="Williams M."/>
            <person name="Shu S."/>
            <person name="Plott C."/>
            <person name="Barry K."/>
            <person name="Rajasekar S."/>
            <person name="Grimwood J."/>
            <person name="Han X."/>
            <person name="Sun S."/>
            <person name="Hou Z."/>
            <person name="He W."/>
            <person name="Dai G."/>
            <person name="Sun C."/>
            <person name="Schmutz J."/>
            <person name="Leebens-Mack J.H."/>
            <person name="Li F.W."/>
            <person name="Wang L."/>
        </authorList>
    </citation>
    <scope>NUCLEOTIDE SEQUENCE [LARGE SCALE GENOMIC DNA]</scope>
    <source>
        <strain evidence="2">cv. PW_Plant_1</strain>
    </source>
</reference>
<name>A0ACC2EIJ7_DIPCM</name>